<proteinExistence type="predicted"/>
<organism evidence="1">
    <name type="scientific">Vibrio cyclitrophicus</name>
    <dbReference type="NCBI Taxonomy" id="47951"/>
    <lineage>
        <taxon>Bacteria</taxon>
        <taxon>Pseudomonadati</taxon>
        <taxon>Pseudomonadota</taxon>
        <taxon>Gammaproteobacteria</taxon>
        <taxon>Vibrionales</taxon>
        <taxon>Vibrionaceae</taxon>
        <taxon>Vibrio</taxon>
    </lineage>
</organism>
<name>A0A7Z1ME65_9VIBR</name>
<accession>A0A7Z1ME65</accession>
<comment type="caution">
    <text evidence="1">The sequence shown here is derived from an EMBL/GenBank/DDBJ whole genome shotgun (WGS) entry which is preliminary data.</text>
</comment>
<gene>
    <name evidence="1" type="ORF">BCS90_25640</name>
</gene>
<dbReference type="EMBL" id="MDBS01000074">
    <property type="protein sequence ID" value="PMP22873.1"/>
    <property type="molecule type" value="Genomic_DNA"/>
</dbReference>
<protein>
    <submittedName>
        <fullName evidence="1">Uncharacterized protein</fullName>
    </submittedName>
</protein>
<dbReference type="AlphaFoldDB" id="A0A7Z1ME65"/>
<reference evidence="1" key="2">
    <citation type="journal article" date="2018" name="Nature">
        <title>A major lineage of non-tailed dsDNA viruses as unrecognized killers of marine bacteria.</title>
        <authorList>
            <person name="Kauffman K.M."/>
            <person name="Hussain F.A."/>
            <person name="Yang J."/>
            <person name="Arevalo P."/>
            <person name="Brown J.M."/>
            <person name="Chang W.K."/>
            <person name="VanInsberghe D."/>
            <person name="Elsherbini J."/>
            <person name="Sharma R.S."/>
            <person name="Cutler M.B."/>
            <person name="Kelly L."/>
            <person name="Polz M.F."/>
        </authorList>
    </citation>
    <scope>NUCLEOTIDE SEQUENCE</scope>
    <source>
        <strain evidence="1">10N.222.46.E12</strain>
    </source>
</reference>
<reference evidence="1" key="1">
    <citation type="submission" date="2016-07" db="EMBL/GenBank/DDBJ databases">
        <authorList>
            <person name="Kauffman K."/>
            <person name="Arevalo P."/>
            <person name="Polz M.F."/>
        </authorList>
    </citation>
    <scope>NUCLEOTIDE SEQUENCE</scope>
    <source>
        <strain evidence="1">10N.222.46.E12</strain>
    </source>
</reference>
<evidence type="ECO:0000313" key="1">
    <source>
        <dbReference type="EMBL" id="PMP22873.1"/>
    </source>
</evidence>
<sequence length="63" mass="7154">MDRSRFDLLIAQLDLLIAQFPALDRSITSFDRSIALYSLYRVTHTLPTGNTRQVDALITGKML</sequence>